<accession>A0A933I7W0</accession>
<dbReference type="PROSITE" id="PS00211">
    <property type="entry name" value="ABC_TRANSPORTER_1"/>
    <property type="match status" value="1"/>
</dbReference>
<keyword evidence="4 6" id="KW-0067">ATP-binding</keyword>
<comment type="caution">
    <text evidence="6">The sequence shown here is derived from an EMBL/GenBank/DDBJ whole genome shotgun (WGS) entry which is preliminary data.</text>
</comment>
<dbReference type="Proteomes" id="UP000736328">
    <property type="component" value="Unassembled WGS sequence"/>
</dbReference>
<dbReference type="InterPro" id="IPR015856">
    <property type="entry name" value="ABC_transpr_CbiO/EcfA_su"/>
</dbReference>
<evidence type="ECO:0000256" key="2">
    <source>
        <dbReference type="ARBA" id="ARBA00022448"/>
    </source>
</evidence>
<sequence length="452" mass="50423">MIELKKLTYRYHGQEKPALEDIDLKIMEGEIALICGSSGSGKSTLLYALNGIIPHVLGGELKGHIEIDGLDPQRATVKELSHRVGTVFQNPGNQIFMPRVWEDAAFGCENLCFSREVTEKRTQAALIKMGLEGDGGKEVCKLSGGQRKRLAIAGVYAMAPKIFLMDEPTSDLDEEGRKEFIDILKILKGSGCTIVLVEHRTEEMESQVDRIIYLENGRIIANPKAGDFPDFRPGAKRRPADGKAMIELENLFFRYEDESEALKGINLSVRKGDLIAVTGANGSGKTTLFKILLGLRKPSDGKIKFNPDFKNIVPKIGYLFQNPDEQLFANSVEEEICFGPNNLKKKIDVDDILTSLALTNHRARHPQTLSRGERQRLALGAILAMNPETIILDEPTTGLDEKNWIKIMESVKNLNFEGKTVIFSTHNKKVVQRYAHRVIQLDRGKIADDQIL</sequence>
<dbReference type="InterPro" id="IPR017871">
    <property type="entry name" value="ABC_transporter-like_CS"/>
</dbReference>
<keyword evidence="2" id="KW-0813">Transport</keyword>
<name>A0A933I7W0_UNCT6</name>
<dbReference type="SUPFAM" id="SSF52540">
    <property type="entry name" value="P-loop containing nucleoside triphosphate hydrolases"/>
    <property type="match status" value="2"/>
</dbReference>
<keyword evidence="3" id="KW-0547">Nucleotide-binding</keyword>
<evidence type="ECO:0000313" key="6">
    <source>
        <dbReference type="EMBL" id="MBI4725851.1"/>
    </source>
</evidence>
<dbReference type="InterPro" id="IPR003593">
    <property type="entry name" value="AAA+_ATPase"/>
</dbReference>
<dbReference type="Gene3D" id="3.40.50.300">
    <property type="entry name" value="P-loop containing nucleotide triphosphate hydrolases"/>
    <property type="match status" value="2"/>
</dbReference>
<dbReference type="GO" id="GO:0016887">
    <property type="term" value="F:ATP hydrolysis activity"/>
    <property type="evidence" value="ECO:0007669"/>
    <property type="project" value="InterPro"/>
</dbReference>
<dbReference type="PROSITE" id="PS50893">
    <property type="entry name" value="ABC_TRANSPORTER_2"/>
    <property type="match status" value="2"/>
</dbReference>
<evidence type="ECO:0000313" key="7">
    <source>
        <dbReference type="Proteomes" id="UP000736328"/>
    </source>
</evidence>
<dbReference type="PANTHER" id="PTHR43553:SF24">
    <property type="entry name" value="ENERGY-COUPLING FACTOR TRANSPORTER ATP-BINDING PROTEIN ECFA1"/>
    <property type="match status" value="1"/>
</dbReference>
<dbReference type="GO" id="GO:0042626">
    <property type="term" value="F:ATPase-coupled transmembrane transporter activity"/>
    <property type="evidence" value="ECO:0007669"/>
    <property type="project" value="TreeGrafter"/>
</dbReference>
<dbReference type="SMART" id="SM00382">
    <property type="entry name" value="AAA"/>
    <property type="match status" value="2"/>
</dbReference>
<dbReference type="Pfam" id="PF00005">
    <property type="entry name" value="ABC_tran"/>
    <property type="match status" value="2"/>
</dbReference>
<dbReference type="GO" id="GO:0005524">
    <property type="term" value="F:ATP binding"/>
    <property type="evidence" value="ECO:0007669"/>
    <property type="project" value="UniProtKB-KW"/>
</dbReference>
<organism evidence="6 7">
    <name type="scientific">candidate division TA06 bacterium</name>
    <dbReference type="NCBI Taxonomy" id="2250710"/>
    <lineage>
        <taxon>Bacteria</taxon>
        <taxon>Bacteria division TA06</taxon>
    </lineage>
</organism>
<evidence type="ECO:0000256" key="4">
    <source>
        <dbReference type="ARBA" id="ARBA00022840"/>
    </source>
</evidence>
<dbReference type="InterPro" id="IPR027417">
    <property type="entry name" value="P-loop_NTPase"/>
</dbReference>
<feature type="domain" description="ABC transporter" evidence="5">
    <location>
        <begin position="246"/>
        <end position="451"/>
    </location>
</feature>
<proteinExistence type="inferred from homology"/>
<feature type="domain" description="ABC transporter" evidence="5">
    <location>
        <begin position="2"/>
        <end position="241"/>
    </location>
</feature>
<evidence type="ECO:0000259" key="5">
    <source>
        <dbReference type="PROSITE" id="PS50893"/>
    </source>
</evidence>
<dbReference type="EMBL" id="JACQXR010000012">
    <property type="protein sequence ID" value="MBI4725851.1"/>
    <property type="molecule type" value="Genomic_DNA"/>
</dbReference>
<comment type="similarity">
    <text evidence="1">Belongs to the ABC transporter superfamily.</text>
</comment>
<protein>
    <submittedName>
        <fullName evidence="6">Energy-coupling factor ABC transporter ATP-binding protein</fullName>
    </submittedName>
</protein>
<dbReference type="GO" id="GO:0043190">
    <property type="term" value="C:ATP-binding cassette (ABC) transporter complex"/>
    <property type="evidence" value="ECO:0007669"/>
    <property type="project" value="TreeGrafter"/>
</dbReference>
<evidence type="ECO:0000256" key="1">
    <source>
        <dbReference type="ARBA" id="ARBA00005417"/>
    </source>
</evidence>
<gene>
    <name evidence="6" type="ORF">HY768_01265</name>
</gene>
<dbReference type="PANTHER" id="PTHR43553">
    <property type="entry name" value="HEAVY METAL TRANSPORTER"/>
    <property type="match status" value="1"/>
</dbReference>
<dbReference type="InterPro" id="IPR003439">
    <property type="entry name" value="ABC_transporter-like_ATP-bd"/>
</dbReference>
<dbReference type="AlphaFoldDB" id="A0A933I7W0"/>
<evidence type="ECO:0000256" key="3">
    <source>
        <dbReference type="ARBA" id="ARBA00022741"/>
    </source>
</evidence>
<dbReference type="InterPro" id="IPR050095">
    <property type="entry name" value="ECF_ABC_transporter_ATP-bd"/>
</dbReference>
<dbReference type="CDD" id="cd03225">
    <property type="entry name" value="ABC_cobalt_CbiO_domain1"/>
    <property type="match status" value="2"/>
</dbReference>
<reference evidence="6" key="1">
    <citation type="submission" date="2020-07" db="EMBL/GenBank/DDBJ databases">
        <title>Huge and variable diversity of episymbiotic CPR bacteria and DPANN archaea in groundwater ecosystems.</title>
        <authorList>
            <person name="He C.Y."/>
            <person name="Keren R."/>
            <person name="Whittaker M."/>
            <person name="Farag I.F."/>
            <person name="Doudna J."/>
            <person name="Cate J.H.D."/>
            <person name="Banfield J.F."/>
        </authorList>
    </citation>
    <scope>NUCLEOTIDE SEQUENCE</scope>
    <source>
        <strain evidence="6">NC_groundwater_1520_Pr4_B-0.1um_53_5</strain>
    </source>
</reference>